<comment type="caution">
    <text evidence="3">The sequence shown here is derived from an EMBL/GenBank/DDBJ whole genome shotgun (WGS) entry which is preliminary data.</text>
</comment>
<proteinExistence type="predicted"/>
<feature type="signal peptide" evidence="1">
    <location>
        <begin position="1"/>
        <end position="22"/>
    </location>
</feature>
<keyword evidence="4" id="KW-1185">Reference proteome</keyword>
<keyword evidence="1" id="KW-0732">Signal</keyword>
<dbReference type="PATRIC" id="fig|28092.6.peg.4164"/>
<dbReference type="InterPro" id="IPR029058">
    <property type="entry name" value="AB_hydrolase_fold"/>
</dbReference>
<dbReference type="Pfam" id="PF12697">
    <property type="entry name" value="Abhydrolase_6"/>
    <property type="match status" value="1"/>
</dbReference>
<protein>
    <recommendedName>
        <fullName evidence="2">AB hydrolase-1 domain-containing protein</fullName>
    </recommendedName>
</protein>
<reference evidence="3 4" key="1">
    <citation type="submission" date="2015-03" db="EMBL/GenBank/DDBJ databases">
        <title>Draft Genome Sequence of Burkholderia andropogonis type strain ICMP2807, isolated from Sorghum bicolor.</title>
        <authorList>
            <person name="Lopes-Santos L."/>
            <person name="Castro D.B."/>
            <person name="Ottoboni L.M."/>
            <person name="Park D."/>
            <person name="Weirc B.S."/>
            <person name="Destefano S.A."/>
        </authorList>
    </citation>
    <scope>NUCLEOTIDE SEQUENCE [LARGE SCALE GENOMIC DNA]</scope>
    <source>
        <strain evidence="3 4">ICMP2807</strain>
    </source>
</reference>
<feature type="chain" id="PRO_5002490630" description="AB hydrolase-1 domain-containing protein" evidence="1">
    <location>
        <begin position="23"/>
        <end position="377"/>
    </location>
</feature>
<dbReference type="AlphaFoldDB" id="A0A0F5JXD6"/>
<name>A0A0F5JXD6_9BURK</name>
<sequence>MAAWAAALALSGPYVAGSSALAASRDAHQSHLRPVQAVSHTTLTVAGGALAYYASEDLQQPQPNIRRAIIVIHGKLRNADQYYANMHEEAAQVEGTSASREILVIAPQFLSMLDTAPNHVAPDVLRWRGNGWMAGEPAVAPSPVSSYAALDAFLKILSDRSRFPQLREVVLAGHSGGAQVVQRYAFASQAAAALTRQGIPVRFLVASPSSYLYFDEKRPVSTPDVSAPSPSEVAAGYEKTAPLSVNFEPFDGAHCPNFNDWKYGTNALSPYVRDQWAQTKEGAEKREQAYMRLDLTYLVGGNDDDPQQSALDKSCAAEAQGPQRVARAAAYQAYLHQRDNLTVAQPFYIVPGVGHNESRMFKSVCARHVLFGTAGCD</sequence>
<gene>
    <name evidence="3" type="ORF">WM40_17715</name>
</gene>
<dbReference type="STRING" id="28092.WM40_17715"/>
<dbReference type="Gene3D" id="3.40.50.1820">
    <property type="entry name" value="alpha/beta hydrolase"/>
    <property type="match status" value="1"/>
</dbReference>
<evidence type="ECO:0000313" key="3">
    <source>
        <dbReference type="EMBL" id="KKB62360.1"/>
    </source>
</evidence>
<accession>A0A0F5JXD6</accession>
<dbReference type="Proteomes" id="UP000033618">
    <property type="component" value="Unassembled WGS sequence"/>
</dbReference>
<dbReference type="InterPro" id="IPR000073">
    <property type="entry name" value="AB_hydrolase_1"/>
</dbReference>
<dbReference type="EMBL" id="LAQU01000021">
    <property type="protein sequence ID" value="KKB62360.1"/>
    <property type="molecule type" value="Genomic_DNA"/>
</dbReference>
<evidence type="ECO:0000259" key="2">
    <source>
        <dbReference type="Pfam" id="PF12697"/>
    </source>
</evidence>
<dbReference type="SUPFAM" id="SSF53474">
    <property type="entry name" value="alpha/beta-Hydrolases"/>
    <property type="match status" value="2"/>
</dbReference>
<organism evidence="3 4">
    <name type="scientific">Robbsia andropogonis</name>
    <dbReference type="NCBI Taxonomy" id="28092"/>
    <lineage>
        <taxon>Bacteria</taxon>
        <taxon>Pseudomonadati</taxon>
        <taxon>Pseudomonadota</taxon>
        <taxon>Betaproteobacteria</taxon>
        <taxon>Burkholderiales</taxon>
        <taxon>Burkholderiaceae</taxon>
        <taxon>Robbsia</taxon>
    </lineage>
</organism>
<evidence type="ECO:0000256" key="1">
    <source>
        <dbReference type="SAM" id="SignalP"/>
    </source>
</evidence>
<evidence type="ECO:0000313" key="4">
    <source>
        <dbReference type="Proteomes" id="UP000033618"/>
    </source>
</evidence>
<dbReference type="PANTHER" id="PTHR35560">
    <property type="entry name" value="BLL0132 PROTEIN"/>
    <property type="match status" value="1"/>
</dbReference>
<dbReference type="PANTHER" id="PTHR35560:SF3">
    <property type="entry name" value="PEPTIDASE S9 PROLYL OLIGOPEPTIDASE CATALYTIC DOMAIN-CONTAINING PROTEIN"/>
    <property type="match status" value="1"/>
</dbReference>
<feature type="domain" description="AB hydrolase-1" evidence="2">
    <location>
        <begin position="119"/>
        <end position="355"/>
    </location>
</feature>